<feature type="signal peptide" evidence="1">
    <location>
        <begin position="1"/>
        <end position="23"/>
    </location>
</feature>
<reference evidence="2" key="1">
    <citation type="submission" date="2022-04" db="EMBL/GenBank/DDBJ databases">
        <title>Whole genome sequence of Sphaerotilus sp. FB-5.</title>
        <authorList>
            <person name="Takeda M."/>
            <person name="Narihara S."/>
            <person name="Akimoto M."/>
            <person name="Akimoto R."/>
            <person name="Nishiyashiki S."/>
            <person name="Murakami T."/>
        </authorList>
    </citation>
    <scope>NUCLEOTIDE SEQUENCE</scope>
    <source>
        <strain evidence="2">FB-5</strain>
    </source>
</reference>
<name>A0ABM7YQ16_9BURK</name>
<dbReference type="Proteomes" id="UP001057498">
    <property type="component" value="Chromosome"/>
</dbReference>
<evidence type="ECO:0000313" key="3">
    <source>
        <dbReference type="Proteomes" id="UP001057498"/>
    </source>
</evidence>
<accession>A0ABM7YQ16</accession>
<organism evidence="2 3">
    <name type="scientific">Sphaerotilus microaerophilus</name>
    <dbReference type="NCBI Taxonomy" id="2914710"/>
    <lineage>
        <taxon>Bacteria</taxon>
        <taxon>Pseudomonadati</taxon>
        <taxon>Pseudomonadota</taxon>
        <taxon>Betaproteobacteria</taxon>
        <taxon>Burkholderiales</taxon>
        <taxon>Sphaerotilaceae</taxon>
        <taxon>Sphaerotilus</taxon>
    </lineage>
</organism>
<protein>
    <submittedName>
        <fullName evidence="2">Uncharacterized protein</fullName>
    </submittedName>
</protein>
<dbReference type="RefSeq" id="WP_251969879.1">
    <property type="nucleotide sequence ID" value="NZ_AP025730.1"/>
</dbReference>
<keyword evidence="3" id="KW-1185">Reference proteome</keyword>
<evidence type="ECO:0000313" key="2">
    <source>
        <dbReference type="EMBL" id="BDI06622.1"/>
    </source>
</evidence>
<proteinExistence type="predicted"/>
<gene>
    <name evidence="2" type="ORF">CATMQ487_35920</name>
</gene>
<sequence length="87" mass="9073">MHRTYTFAALLSAPLFAAFLAYAAPVVAATPAAAPAVADYTVFIDPPTNFVFVKLPQGWKFAGKADGALPTPLPGNVVTRLLPADAE</sequence>
<feature type="chain" id="PRO_5047360920" evidence="1">
    <location>
        <begin position="24"/>
        <end position="87"/>
    </location>
</feature>
<evidence type="ECO:0000256" key="1">
    <source>
        <dbReference type="SAM" id="SignalP"/>
    </source>
</evidence>
<keyword evidence="1" id="KW-0732">Signal</keyword>
<dbReference type="EMBL" id="AP025730">
    <property type="protein sequence ID" value="BDI06622.1"/>
    <property type="molecule type" value="Genomic_DNA"/>
</dbReference>